<organism evidence="2 3">
    <name type="scientific">Coccidioides posadasii (strain C735)</name>
    <name type="common">Valley fever fungus</name>
    <dbReference type="NCBI Taxonomy" id="222929"/>
    <lineage>
        <taxon>Eukaryota</taxon>
        <taxon>Fungi</taxon>
        <taxon>Dikarya</taxon>
        <taxon>Ascomycota</taxon>
        <taxon>Pezizomycotina</taxon>
        <taxon>Eurotiomycetes</taxon>
        <taxon>Eurotiomycetidae</taxon>
        <taxon>Onygenales</taxon>
        <taxon>Onygenaceae</taxon>
        <taxon>Coccidioides</taxon>
    </lineage>
</organism>
<feature type="compositionally biased region" description="Low complexity" evidence="1">
    <location>
        <begin position="1"/>
        <end position="17"/>
    </location>
</feature>
<dbReference type="VEuPathDB" id="FungiDB:CPC735_063230"/>
<feature type="region of interest" description="Disordered" evidence="1">
    <location>
        <begin position="1"/>
        <end position="66"/>
    </location>
</feature>
<sequence>MDLATQSAYSTSESESSCQDQGVTDHERARNHVSDDSHPSCAPRVAGPVTPPARTFLESEGSTPVSDSLAQSLLENRRRGIYFHRPPVLLLGGTGGDGAGLSRSDDIDLRYPSGGGVVGRTDLEEGLAEPSNELPDSPRLALPNFPADTISPMAVSEQQGVSAVASNSPETSIGVSLASHVAIHQNSVHGGSTDSINLPNSDQIQPEKMSGQPRKRNTGNSSPLARHRQALDSGSGNGGLCPQCMHNLAASRDPPQETVPPVVQEELLWDTERLVGMRYLESYRDIRASPGSRNRFAIRSGCRVICIGDTVPCKDDESREDSFKIAFGDVYLVLRLYPDLWASCIRIDTSTPVYPFTPRSGFKPRYATTTWPTSTNAIKFLPLCCVTIEANFRKYIRCHPMYGNGSQAITNPSTGQVVIPPKRKESLAAGNDVLHRNGSILIPLDFYSQLNYPIMSRDAPYIVADPREKGDPVGHVCESMPVYYEPNLPNAFPVKISKMQWLRKKFLRQRQQAESQTKFPPLTPHAKDRAEGAGLIQTRHPGDKSSIQARNAEILNKLVFGAPSPNQDLAAADASCSPQTQGGAQILKIVPGSKQVLGTAVSEPSPTSFPPLVDRMSRSRSGSRFGSALGTRSLTRSHSAK</sequence>
<name>C5P432_COCP7</name>
<dbReference type="OrthoDB" id="4526763at2759"/>
<dbReference type="HOGENOM" id="CLU_440752_0_0_1"/>
<dbReference type="EMBL" id="ACFW01000015">
    <property type="protein sequence ID" value="EER28450.1"/>
    <property type="molecule type" value="Genomic_DNA"/>
</dbReference>
<feature type="region of interest" description="Disordered" evidence="1">
    <location>
        <begin position="188"/>
        <end position="236"/>
    </location>
</feature>
<protein>
    <submittedName>
        <fullName evidence="2">Uncharacterized protein</fullName>
    </submittedName>
</protein>
<evidence type="ECO:0000313" key="2">
    <source>
        <dbReference type="EMBL" id="EER28450.1"/>
    </source>
</evidence>
<accession>C5P432</accession>
<dbReference type="AlphaFoldDB" id="C5P432"/>
<feature type="compositionally biased region" description="Polar residues" evidence="1">
    <location>
        <begin position="188"/>
        <end position="204"/>
    </location>
</feature>
<feature type="region of interest" description="Disordered" evidence="1">
    <location>
        <begin position="598"/>
        <end position="641"/>
    </location>
</feature>
<feature type="compositionally biased region" description="Basic and acidic residues" evidence="1">
    <location>
        <begin position="23"/>
        <end position="38"/>
    </location>
</feature>
<evidence type="ECO:0000256" key="1">
    <source>
        <dbReference type="SAM" id="MobiDB-lite"/>
    </source>
</evidence>
<evidence type="ECO:0000313" key="3">
    <source>
        <dbReference type="Proteomes" id="UP000009084"/>
    </source>
</evidence>
<dbReference type="Proteomes" id="UP000009084">
    <property type="component" value="Unassembled WGS sequence"/>
</dbReference>
<gene>
    <name evidence="2" type="ORF">CPC735_063230</name>
</gene>
<feature type="compositionally biased region" description="Polar residues" evidence="1">
    <location>
        <begin position="630"/>
        <end position="641"/>
    </location>
</feature>
<reference evidence="2 3" key="1">
    <citation type="journal article" date="2009" name="Genome Res.">
        <title>Comparative genomic analyses of the human fungal pathogens Coccidioides and their relatives.</title>
        <authorList>
            <person name="Sharpton T.J."/>
            <person name="Stajich J.E."/>
            <person name="Rounsley S.D."/>
            <person name="Gardner M.J."/>
            <person name="Wortman J.R."/>
            <person name="Jordar V.S."/>
            <person name="Maiti R."/>
            <person name="Kodira C.D."/>
            <person name="Neafsey D.E."/>
            <person name="Zeng Q."/>
            <person name="Hung C.-Y."/>
            <person name="McMahan C."/>
            <person name="Muszewska A."/>
            <person name="Grynberg M."/>
            <person name="Mandel M.A."/>
            <person name="Kellner E.M."/>
            <person name="Barker B.M."/>
            <person name="Galgiani J.N."/>
            <person name="Orbach M.J."/>
            <person name="Kirkland T.N."/>
            <person name="Cole G.T."/>
            <person name="Henn M.R."/>
            <person name="Birren B.W."/>
            <person name="Taylor J.W."/>
        </authorList>
    </citation>
    <scope>NUCLEOTIDE SEQUENCE [LARGE SCALE GENOMIC DNA]</scope>
    <source>
        <strain evidence="3">C735</strain>
    </source>
</reference>
<comment type="caution">
    <text evidence="2">The sequence shown here is derived from an EMBL/GenBank/DDBJ whole genome shotgun (WGS) entry which is preliminary data.</text>
</comment>
<proteinExistence type="predicted"/>